<keyword evidence="15" id="KW-1185">Reference proteome</keyword>
<feature type="binding site" evidence="12">
    <location>
        <position position="112"/>
    </location>
    <ligand>
        <name>L-histidine</name>
        <dbReference type="ChEBI" id="CHEBI:57595"/>
    </ligand>
</feature>
<evidence type="ECO:0000256" key="6">
    <source>
        <dbReference type="ARBA" id="ARBA00022741"/>
    </source>
</evidence>
<feature type="binding site" evidence="12">
    <location>
        <position position="130"/>
    </location>
    <ligand>
        <name>L-histidine</name>
        <dbReference type="ChEBI" id="CHEBI:57595"/>
    </ligand>
</feature>
<dbReference type="Pfam" id="PF13393">
    <property type="entry name" value="tRNA-synt_His"/>
    <property type="match status" value="1"/>
</dbReference>
<keyword evidence="4 11" id="KW-0963">Cytoplasm</keyword>
<evidence type="ECO:0000256" key="2">
    <source>
        <dbReference type="ARBA" id="ARBA00008226"/>
    </source>
</evidence>
<dbReference type="RefSeq" id="WP_127016419.1">
    <property type="nucleotide sequence ID" value="NZ_CP016379.1"/>
</dbReference>
<evidence type="ECO:0000256" key="1">
    <source>
        <dbReference type="ARBA" id="ARBA00004496"/>
    </source>
</evidence>
<feature type="domain" description="Aminoacyl-transfer RNA synthetases class-II family profile" evidence="13">
    <location>
        <begin position="23"/>
        <end position="322"/>
    </location>
</feature>
<dbReference type="NCBIfam" id="TIGR00442">
    <property type="entry name" value="hisS"/>
    <property type="match status" value="1"/>
</dbReference>
<dbReference type="GO" id="GO:0140096">
    <property type="term" value="F:catalytic activity, acting on a protein"/>
    <property type="evidence" value="ECO:0007669"/>
    <property type="project" value="UniProtKB-ARBA"/>
</dbReference>
<evidence type="ECO:0000256" key="5">
    <source>
        <dbReference type="ARBA" id="ARBA00022598"/>
    </source>
</evidence>
<dbReference type="Pfam" id="PF03129">
    <property type="entry name" value="HGTP_anticodon"/>
    <property type="match status" value="1"/>
</dbReference>
<keyword evidence="9 11" id="KW-0030">Aminoacyl-tRNA synthetase</keyword>
<evidence type="ECO:0000256" key="4">
    <source>
        <dbReference type="ARBA" id="ARBA00022490"/>
    </source>
</evidence>
<dbReference type="InterPro" id="IPR015807">
    <property type="entry name" value="His-tRNA-ligase"/>
</dbReference>
<dbReference type="GO" id="GO:0005737">
    <property type="term" value="C:cytoplasm"/>
    <property type="evidence" value="ECO:0007669"/>
    <property type="project" value="UniProtKB-SubCell"/>
</dbReference>
<evidence type="ECO:0000313" key="15">
    <source>
        <dbReference type="Proteomes" id="UP000267250"/>
    </source>
</evidence>
<proteinExistence type="inferred from homology"/>
<dbReference type="SUPFAM" id="SSF55681">
    <property type="entry name" value="Class II aaRS and biotin synthetases"/>
    <property type="match status" value="1"/>
</dbReference>
<keyword evidence="5 11" id="KW-0436">Ligase</keyword>
<dbReference type="GO" id="GO:0004821">
    <property type="term" value="F:histidine-tRNA ligase activity"/>
    <property type="evidence" value="ECO:0007669"/>
    <property type="project" value="UniProtKB-UniRule"/>
</dbReference>
<feature type="binding site" evidence="12">
    <location>
        <begin position="81"/>
        <end position="83"/>
    </location>
    <ligand>
        <name>L-histidine</name>
        <dbReference type="ChEBI" id="CHEBI:57595"/>
    </ligand>
</feature>
<sequence length="420" mass="48396">MSVKAPRGVNDILPPDSFKWQYIRRKAEEIFELYNYEEIILPIFEHTELFQRGIGETTDIVEKEMYTFEDKGGRSITLRPEGTASVMRAYLEHKIYGQSQPTKYFYFGPMFRYERPQAGRFRQFYQIGVEVLGVDNPAVDVEVILVGFQILDTLGLKDCKLYINSVGCPECRSAYREALKDYFKPHLEKLCSDCQRRFERNPMRMLDCKNEDCKRHMEKAPVILDYLCEDCASDFDKVKSYLDLVQIPYEVDPGLVRGLDYYTKTAFEVKYSKLGAQDTLFAGGRYDGLGEEIGGKRVPGIGFAMGMERLILALKYQNVELPINRNIDLFITTIGSKAEKEAFKYLNQLRRAGLKAAMDYMGRSVKGQMKMADRLNARYSIILGDEELDKGSATIRNMETGEQDEVKLSNLVEEMKKRVK</sequence>
<dbReference type="InterPro" id="IPR036621">
    <property type="entry name" value="Anticodon-bd_dom_sf"/>
</dbReference>
<dbReference type="CDD" id="cd00859">
    <property type="entry name" value="HisRS_anticodon"/>
    <property type="match status" value="1"/>
</dbReference>
<dbReference type="SUPFAM" id="SSF52954">
    <property type="entry name" value="Class II aaRS ABD-related"/>
    <property type="match status" value="1"/>
</dbReference>
<dbReference type="InterPro" id="IPR041715">
    <property type="entry name" value="HisRS-like_core"/>
</dbReference>
<dbReference type="AlphaFoldDB" id="A0A3Q9HQ39"/>
<dbReference type="FunFam" id="3.30.930.10:FF:000005">
    <property type="entry name" value="Histidine--tRNA ligase"/>
    <property type="match status" value="1"/>
</dbReference>
<keyword evidence="6 11" id="KW-0547">Nucleotide-binding</keyword>
<dbReference type="Proteomes" id="UP000267250">
    <property type="component" value="Chromosome"/>
</dbReference>
<dbReference type="PIRSF" id="PIRSF001549">
    <property type="entry name" value="His-tRNA_synth"/>
    <property type="match status" value="1"/>
</dbReference>
<comment type="catalytic activity">
    <reaction evidence="10 11">
        <text>tRNA(His) + L-histidine + ATP = L-histidyl-tRNA(His) + AMP + diphosphate + H(+)</text>
        <dbReference type="Rhea" id="RHEA:17313"/>
        <dbReference type="Rhea" id="RHEA-COMP:9665"/>
        <dbReference type="Rhea" id="RHEA-COMP:9689"/>
        <dbReference type="ChEBI" id="CHEBI:15378"/>
        <dbReference type="ChEBI" id="CHEBI:30616"/>
        <dbReference type="ChEBI" id="CHEBI:33019"/>
        <dbReference type="ChEBI" id="CHEBI:57595"/>
        <dbReference type="ChEBI" id="CHEBI:78442"/>
        <dbReference type="ChEBI" id="CHEBI:78527"/>
        <dbReference type="ChEBI" id="CHEBI:456215"/>
        <dbReference type="EC" id="6.1.1.21"/>
    </reaction>
</comment>
<dbReference type="HAMAP" id="MF_00127">
    <property type="entry name" value="His_tRNA_synth"/>
    <property type="match status" value="1"/>
</dbReference>
<organism evidence="14 15">
    <name type="scientific">Anoxybacter fermentans</name>
    <dbReference type="NCBI Taxonomy" id="1323375"/>
    <lineage>
        <taxon>Bacteria</taxon>
        <taxon>Bacillati</taxon>
        <taxon>Bacillota</taxon>
        <taxon>Clostridia</taxon>
        <taxon>Halanaerobiales</taxon>
        <taxon>Anoxybacter</taxon>
    </lineage>
</organism>
<evidence type="ECO:0000256" key="7">
    <source>
        <dbReference type="ARBA" id="ARBA00022840"/>
    </source>
</evidence>
<dbReference type="InterPro" id="IPR033656">
    <property type="entry name" value="HisRS_anticodon"/>
</dbReference>
<gene>
    <name evidence="11" type="primary">hisS</name>
    <name evidence="14" type="ORF">BBF96_06630</name>
</gene>
<dbReference type="PANTHER" id="PTHR43707">
    <property type="entry name" value="HISTIDYL-TRNA SYNTHETASE"/>
    <property type="match status" value="1"/>
</dbReference>
<dbReference type="Gene3D" id="3.40.50.800">
    <property type="entry name" value="Anticodon-binding domain"/>
    <property type="match status" value="1"/>
</dbReference>
<name>A0A3Q9HQ39_9FIRM</name>
<comment type="similarity">
    <text evidence="2 11">Belongs to the class-II aminoacyl-tRNA synthetase family.</text>
</comment>
<keyword evidence="8 11" id="KW-0648">Protein biosynthesis</keyword>
<dbReference type="OrthoDB" id="9800814at2"/>
<dbReference type="InterPro" id="IPR004154">
    <property type="entry name" value="Anticodon-bd"/>
</dbReference>
<evidence type="ECO:0000256" key="9">
    <source>
        <dbReference type="ARBA" id="ARBA00023146"/>
    </source>
</evidence>
<accession>A0A3Q9HQ39</accession>
<dbReference type="InterPro" id="IPR004516">
    <property type="entry name" value="HisRS/HisZ"/>
</dbReference>
<evidence type="ECO:0000256" key="11">
    <source>
        <dbReference type="HAMAP-Rule" id="MF_00127"/>
    </source>
</evidence>
<dbReference type="GO" id="GO:0005524">
    <property type="term" value="F:ATP binding"/>
    <property type="evidence" value="ECO:0007669"/>
    <property type="project" value="UniProtKB-UniRule"/>
</dbReference>
<dbReference type="PROSITE" id="PS50862">
    <property type="entry name" value="AA_TRNA_LIGASE_II"/>
    <property type="match status" value="1"/>
</dbReference>
<evidence type="ECO:0000256" key="3">
    <source>
        <dbReference type="ARBA" id="ARBA00011738"/>
    </source>
</evidence>
<comment type="subcellular location">
    <subcellularLocation>
        <location evidence="1 11">Cytoplasm</location>
    </subcellularLocation>
</comment>
<reference evidence="14 15" key="1">
    <citation type="submission" date="2016-07" db="EMBL/GenBank/DDBJ databases">
        <title>Genome and transcriptome analysis of iron-reducing fermentative bacteria Anoxybacter fermentans.</title>
        <authorList>
            <person name="Zeng X."/>
            <person name="Shao Z."/>
        </authorList>
    </citation>
    <scope>NUCLEOTIDE SEQUENCE [LARGE SCALE GENOMIC DNA]</scope>
    <source>
        <strain evidence="14 15">DY22613</strain>
    </source>
</reference>
<dbReference type="CDD" id="cd00773">
    <property type="entry name" value="HisRS-like_core"/>
    <property type="match status" value="1"/>
</dbReference>
<dbReference type="EC" id="6.1.1.21" evidence="11"/>
<protein>
    <recommendedName>
        <fullName evidence="11">Histidine--tRNA ligase</fullName>
        <ecNumber evidence="11">6.1.1.21</ecNumber>
    </recommendedName>
    <alternativeName>
        <fullName evidence="11">Histidyl-tRNA synthetase</fullName>
        <shortName evidence="11">HisRS</shortName>
    </alternativeName>
</protein>
<dbReference type="GO" id="GO:0016740">
    <property type="term" value="F:transferase activity"/>
    <property type="evidence" value="ECO:0007669"/>
    <property type="project" value="UniProtKB-ARBA"/>
</dbReference>
<feature type="binding site" evidence="12">
    <location>
        <position position="126"/>
    </location>
    <ligand>
        <name>L-histidine</name>
        <dbReference type="ChEBI" id="CHEBI:57595"/>
    </ligand>
</feature>
<dbReference type="Gene3D" id="3.30.930.10">
    <property type="entry name" value="Bira Bifunctional Protein, Domain 2"/>
    <property type="match status" value="1"/>
</dbReference>
<evidence type="ECO:0000256" key="10">
    <source>
        <dbReference type="ARBA" id="ARBA00047639"/>
    </source>
</evidence>
<feature type="binding site" evidence="12">
    <location>
        <begin position="261"/>
        <end position="262"/>
    </location>
    <ligand>
        <name>L-histidine</name>
        <dbReference type="ChEBI" id="CHEBI:57595"/>
    </ligand>
</feature>
<keyword evidence="7 11" id="KW-0067">ATP-binding</keyword>
<dbReference type="InterPro" id="IPR045864">
    <property type="entry name" value="aa-tRNA-synth_II/BPL/LPL"/>
</dbReference>
<evidence type="ECO:0000256" key="8">
    <source>
        <dbReference type="ARBA" id="ARBA00022917"/>
    </source>
</evidence>
<evidence type="ECO:0000259" key="13">
    <source>
        <dbReference type="PROSITE" id="PS50862"/>
    </source>
</evidence>
<dbReference type="InterPro" id="IPR006195">
    <property type="entry name" value="aa-tRNA-synth_II"/>
</dbReference>
<evidence type="ECO:0000256" key="12">
    <source>
        <dbReference type="PIRSR" id="PIRSR001549-1"/>
    </source>
</evidence>
<dbReference type="KEGG" id="aft:BBF96_06630"/>
<evidence type="ECO:0000313" key="14">
    <source>
        <dbReference type="EMBL" id="AZR73087.1"/>
    </source>
</evidence>
<comment type="subunit">
    <text evidence="3 11">Homodimer.</text>
</comment>
<dbReference type="PANTHER" id="PTHR43707:SF1">
    <property type="entry name" value="HISTIDINE--TRNA LIGASE, MITOCHONDRIAL-RELATED"/>
    <property type="match status" value="1"/>
</dbReference>
<feature type="binding site" evidence="12">
    <location>
        <position position="257"/>
    </location>
    <ligand>
        <name>L-histidine</name>
        <dbReference type="ChEBI" id="CHEBI:57595"/>
    </ligand>
</feature>
<dbReference type="GO" id="GO:0006427">
    <property type="term" value="P:histidyl-tRNA aminoacylation"/>
    <property type="evidence" value="ECO:0007669"/>
    <property type="project" value="UniProtKB-UniRule"/>
</dbReference>
<dbReference type="EMBL" id="CP016379">
    <property type="protein sequence ID" value="AZR73087.1"/>
    <property type="molecule type" value="Genomic_DNA"/>
</dbReference>